<name>A0A3B1B682_9ZZZZ</name>
<gene>
    <name evidence="2" type="ORF">MNBD_GAMMA25-2125</name>
</gene>
<feature type="transmembrane region" description="Helical" evidence="1">
    <location>
        <begin position="47"/>
        <end position="65"/>
    </location>
</feature>
<sequence>MKKLIAITLFISSSVWAHHSRDHMMLAEDAEQVIFATQQGAKGGGLWLLWVGVFLFLLLGIIRWWKGRS</sequence>
<keyword evidence="1" id="KW-0472">Membrane</keyword>
<reference evidence="2" key="1">
    <citation type="submission" date="2018-06" db="EMBL/GenBank/DDBJ databases">
        <authorList>
            <person name="Zhirakovskaya E."/>
        </authorList>
    </citation>
    <scope>NUCLEOTIDE SEQUENCE</scope>
</reference>
<proteinExistence type="predicted"/>
<evidence type="ECO:0000256" key="1">
    <source>
        <dbReference type="SAM" id="Phobius"/>
    </source>
</evidence>
<dbReference type="EMBL" id="UOFY01000075">
    <property type="protein sequence ID" value="VAX11692.1"/>
    <property type="molecule type" value="Genomic_DNA"/>
</dbReference>
<keyword evidence="1" id="KW-1133">Transmembrane helix</keyword>
<dbReference type="AlphaFoldDB" id="A0A3B1B682"/>
<organism evidence="2">
    <name type="scientific">hydrothermal vent metagenome</name>
    <dbReference type="NCBI Taxonomy" id="652676"/>
    <lineage>
        <taxon>unclassified sequences</taxon>
        <taxon>metagenomes</taxon>
        <taxon>ecological metagenomes</taxon>
    </lineage>
</organism>
<keyword evidence="1" id="KW-0812">Transmembrane</keyword>
<evidence type="ECO:0000313" key="2">
    <source>
        <dbReference type="EMBL" id="VAX11692.1"/>
    </source>
</evidence>
<protein>
    <submittedName>
        <fullName evidence="2">Uncharacterized protein</fullName>
    </submittedName>
</protein>
<accession>A0A3B1B682</accession>